<name>I1C185_RHIO9</name>
<feature type="compositionally biased region" description="Polar residues" evidence="1">
    <location>
        <begin position="373"/>
        <end position="383"/>
    </location>
</feature>
<dbReference type="EMBL" id="CH476736">
    <property type="protein sequence ID" value="EIE82215.1"/>
    <property type="molecule type" value="Genomic_DNA"/>
</dbReference>
<dbReference type="eggNOG" id="ENOG502RAMB">
    <property type="taxonomic scope" value="Eukaryota"/>
</dbReference>
<dbReference type="AlphaFoldDB" id="I1C185"/>
<evidence type="ECO:0000256" key="1">
    <source>
        <dbReference type="SAM" id="MobiDB-lite"/>
    </source>
</evidence>
<dbReference type="Gene3D" id="2.60.40.640">
    <property type="match status" value="1"/>
</dbReference>
<dbReference type="PANTHER" id="PTHR11188">
    <property type="entry name" value="ARRESTIN DOMAIN CONTAINING PROTEIN"/>
    <property type="match status" value="1"/>
</dbReference>
<dbReference type="InParanoid" id="I1C185"/>
<dbReference type="STRING" id="246409.I1C185"/>
<dbReference type="Proteomes" id="UP000009138">
    <property type="component" value="Unassembled WGS sequence"/>
</dbReference>
<dbReference type="GeneID" id="93613891"/>
<gene>
    <name evidence="2" type="ORF">RO3G_06920</name>
</gene>
<dbReference type="GO" id="GO:0015031">
    <property type="term" value="P:protein transport"/>
    <property type="evidence" value="ECO:0007669"/>
    <property type="project" value="TreeGrafter"/>
</dbReference>
<dbReference type="InterPro" id="IPR014752">
    <property type="entry name" value="Arrestin-like_C"/>
</dbReference>
<reference evidence="2 3" key="1">
    <citation type="journal article" date="2009" name="PLoS Genet.">
        <title>Genomic analysis of the basal lineage fungus Rhizopus oryzae reveals a whole-genome duplication.</title>
        <authorList>
            <person name="Ma L.-J."/>
            <person name="Ibrahim A.S."/>
            <person name="Skory C."/>
            <person name="Grabherr M.G."/>
            <person name="Burger G."/>
            <person name="Butler M."/>
            <person name="Elias M."/>
            <person name="Idnurm A."/>
            <person name="Lang B.F."/>
            <person name="Sone T."/>
            <person name="Abe A."/>
            <person name="Calvo S.E."/>
            <person name="Corrochano L.M."/>
            <person name="Engels R."/>
            <person name="Fu J."/>
            <person name="Hansberg W."/>
            <person name="Kim J.-M."/>
            <person name="Kodira C.D."/>
            <person name="Koehrsen M.J."/>
            <person name="Liu B."/>
            <person name="Miranda-Saavedra D."/>
            <person name="O'Leary S."/>
            <person name="Ortiz-Castellanos L."/>
            <person name="Poulter R."/>
            <person name="Rodriguez-Romero J."/>
            <person name="Ruiz-Herrera J."/>
            <person name="Shen Y.-Q."/>
            <person name="Zeng Q."/>
            <person name="Galagan J."/>
            <person name="Birren B.W."/>
            <person name="Cuomo C.A."/>
            <person name="Wickes B.L."/>
        </authorList>
    </citation>
    <scope>NUCLEOTIDE SEQUENCE [LARGE SCALE GENOMIC DNA]</scope>
    <source>
        <strain evidence="3">RA 99-880 / ATCC MYA-4621 / FGSC 9543 / NRRL 43880</strain>
    </source>
</reference>
<dbReference type="GO" id="GO:0005737">
    <property type="term" value="C:cytoplasm"/>
    <property type="evidence" value="ECO:0007669"/>
    <property type="project" value="TreeGrafter"/>
</dbReference>
<proteinExistence type="predicted"/>
<feature type="region of interest" description="Disordered" evidence="1">
    <location>
        <begin position="334"/>
        <end position="383"/>
    </location>
</feature>
<sequence>MIFSKVFKSNPIQTFEISIWSGNEGNSVAYGPGSIINGNVKLYLDKPVQAKYIKVIFTCEEKKESVTLFSVESNIWNTNCSLELDIGTHLYLFAIQIPYNVNYPPTIKDDYLGHRIEYSVQGHIYLSDGMKRATNRLPLTYLPLVTFDTNPISTEKTIRIERGEEYVLVSAKLVNPYSCPVSVQLTSTTTSMKNNNAPIASTGPSYHHKRHEILSELHYVSIPKHTQNMSTTSICAIQIPNSCVPTTQSHFASKYIDITYEIIVFIPAMGSSINETKHIATHPNSIRLPLVITTVPSSIPSIKIPYSAHNATSDALPTFIPYIESPIPSPTMPIYQQWGPGSPVDPAENDEHVYPSSPIEDVSGHLMVPPSTSPARSLSVNSA</sequence>
<dbReference type="InterPro" id="IPR050357">
    <property type="entry name" value="Arrestin_domain-protein"/>
</dbReference>
<evidence type="ECO:0000313" key="3">
    <source>
        <dbReference type="Proteomes" id="UP000009138"/>
    </source>
</evidence>
<evidence type="ECO:0000313" key="2">
    <source>
        <dbReference type="EMBL" id="EIE82215.1"/>
    </source>
</evidence>
<dbReference type="SUPFAM" id="SSF81296">
    <property type="entry name" value="E set domains"/>
    <property type="match status" value="1"/>
</dbReference>
<dbReference type="RefSeq" id="XP_067517611.1">
    <property type="nucleotide sequence ID" value="XM_067661510.1"/>
</dbReference>
<dbReference type="PANTHER" id="PTHR11188:SF17">
    <property type="entry name" value="FI21816P1"/>
    <property type="match status" value="1"/>
</dbReference>
<dbReference type="OrthoDB" id="387657at2759"/>
<accession>I1C185</accession>
<dbReference type="InterPro" id="IPR014756">
    <property type="entry name" value="Ig_E-set"/>
</dbReference>
<keyword evidence="3" id="KW-1185">Reference proteome</keyword>
<protein>
    <recommendedName>
        <fullName evidence="4">Arrestin C-terminal-like domain-containing protein</fullName>
    </recommendedName>
</protein>
<dbReference type="VEuPathDB" id="FungiDB:RO3G_06920"/>
<evidence type="ECO:0008006" key="4">
    <source>
        <dbReference type="Google" id="ProtNLM"/>
    </source>
</evidence>
<dbReference type="OMA" id="SCHEWDQ"/>
<organism evidence="2 3">
    <name type="scientific">Rhizopus delemar (strain RA 99-880 / ATCC MYA-4621 / FGSC 9543 / NRRL 43880)</name>
    <name type="common">Mucormycosis agent</name>
    <name type="synonym">Rhizopus arrhizus var. delemar</name>
    <dbReference type="NCBI Taxonomy" id="246409"/>
    <lineage>
        <taxon>Eukaryota</taxon>
        <taxon>Fungi</taxon>
        <taxon>Fungi incertae sedis</taxon>
        <taxon>Mucoromycota</taxon>
        <taxon>Mucoromycotina</taxon>
        <taxon>Mucoromycetes</taxon>
        <taxon>Mucorales</taxon>
        <taxon>Mucorineae</taxon>
        <taxon>Rhizopodaceae</taxon>
        <taxon>Rhizopus</taxon>
    </lineage>
</organism>